<protein>
    <recommendedName>
        <fullName evidence="2">Glyoxalase-like domain-containing protein</fullName>
    </recommendedName>
</protein>
<evidence type="ECO:0000259" key="2">
    <source>
        <dbReference type="Pfam" id="PF18029"/>
    </source>
</evidence>
<feature type="compositionally biased region" description="Polar residues" evidence="1">
    <location>
        <begin position="72"/>
        <end position="93"/>
    </location>
</feature>
<dbReference type="HOGENOM" id="CLU_1146529_0_0_11"/>
<dbReference type="SUPFAM" id="SSF54593">
    <property type="entry name" value="Glyoxalase/Bleomycin resistance protein/Dihydroxybiphenyl dioxygenase"/>
    <property type="match status" value="1"/>
</dbReference>
<dbReference type="PANTHER" id="PTHR35908">
    <property type="entry name" value="HYPOTHETICAL FUSION PROTEIN"/>
    <property type="match status" value="1"/>
</dbReference>
<dbReference type="InterPro" id="IPR029068">
    <property type="entry name" value="Glyas_Bleomycin-R_OHBP_Dase"/>
</dbReference>
<dbReference type="Gene3D" id="3.10.180.10">
    <property type="entry name" value="2,3-Dihydroxybiphenyl 1,2-Dioxygenase, domain 1"/>
    <property type="match status" value="1"/>
</dbReference>
<feature type="region of interest" description="Disordered" evidence="1">
    <location>
        <begin position="1"/>
        <end position="20"/>
    </location>
</feature>
<feature type="domain" description="Glyoxalase-like" evidence="2">
    <location>
        <begin position="132"/>
        <end position="234"/>
    </location>
</feature>
<dbReference type="CDD" id="cd06587">
    <property type="entry name" value="VOC"/>
    <property type="match status" value="1"/>
</dbReference>
<dbReference type="eggNOG" id="COG0346">
    <property type="taxonomic scope" value="Bacteria"/>
</dbReference>
<name>A4FLB4_SACEN</name>
<dbReference type="Proteomes" id="UP000006728">
    <property type="component" value="Chromosome"/>
</dbReference>
<keyword evidence="4" id="KW-1185">Reference proteome</keyword>
<proteinExistence type="predicted"/>
<dbReference type="AlphaFoldDB" id="A4FLB4"/>
<gene>
    <name evidence="3" type="ordered locus">SACE_5653</name>
</gene>
<evidence type="ECO:0000313" key="4">
    <source>
        <dbReference type="Proteomes" id="UP000006728"/>
    </source>
</evidence>
<organism evidence="3 4">
    <name type="scientific">Saccharopolyspora erythraea (strain ATCC 11635 / DSM 40517 / JCM 4748 / NBRC 13426 / NCIMB 8594 / NRRL 2338)</name>
    <dbReference type="NCBI Taxonomy" id="405948"/>
    <lineage>
        <taxon>Bacteria</taxon>
        <taxon>Bacillati</taxon>
        <taxon>Actinomycetota</taxon>
        <taxon>Actinomycetes</taxon>
        <taxon>Pseudonocardiales</taxon>
        <taxon>Pseudonocardiaceae</taxon>
        <taxon>Saccharopolyspora</taxon>
    </lineage>
</organism>
<reference evidence="3 4" key="1">
    <citation type="journal article" date="2007" name="Nat. Biotechnol.">
        <title>Complete genome sequence of the erythromycin-producing bacterium Saccharopolyspora erythraea NRRL23338.</title>
        <authorList>
            <person name="Oliynyk M."/>
            <person name="Samborskyy M."/>
            <person name="Lester J.B."/>
            <person name="Mironenko T."/>
            <person name="Scott N."/>
            <person name="Dickens S."/>
            <person name="Haydock S.F."/>
            <person name="Leadlay P.F."/>
        </authorList>
    </citation>
    <scope>NUCLEOTIDE SEQUENCE [LARGE SCALE GENOMIC DNA]</scope>
    <source>
        <strain evidence="4">ATCC 11635 / DSM 40517 / JCM 4748 / NBRC 13426 / NCIMB 8594 / NRRL 2338</strain>
    </source>
</reference>
<accession>A4FLB4</accession>
<sequence length="242" mass="25995">MPGPVGFPVETVSPEVSECSRMPLSVRPLSSAITAWPPSWAMVTTLRSSPQVPCEATSASATTPTARASRLPESSSSEVQLRTISSTADTHGSGSDGPARMPHPEIPTTASARATTLGTRDPAPRDRRLRRPVPAGRFLERGTGWPVSGAYAPGDPEVLVEAPAPLPGLLFIRMPEPKASKNRIHFDRMPTDRTRDEEVERVIGLGATLHEDHRTPDGRGWATLLDPEGNEFCVERGPAERG</sequence>
<dbReference type="EMBL" id="AM420293">
    <property type="protein sequence ID" value="CAM04839.1"/>
    <property type="molecule type" value="Genomic_DNA"/>
</dbReference>
<dbReference type="STRING" id="405948.SACE_5653"/>
<feature type="region of interest" description="Disordered" evidence="1">
    <location>
        <begin position="47"/>
        <end position="129"/>
    </location>
</feature>
<dbReference type="Pfam" id="PF18029">
    <property type="entry name" value="Glyoxalase_6"/>
    <property type="match status" value="1"/>
</dbReference>
<dbReference type="KEGG" id="sen:SACE_5653"/>
<evidence type="ECO:0000256" key="1">
    <source>
        <dbReference type="SAM" id="MobiDB-lite"/>
    </source>
</evidence>
<evidence type="ECO:0000313" key="3">
    <source>
        <dbReference type="EMBL" id="CAM04839.1"/>
    </source>
</evidence>
<feature type="compositionally biased region" description="Low complexity" evidence="1">
    <location>
        <begin position="56"/>
        <end position="69"/>
    </location>
</feature>
<dbReference type="InterPro" id="IPR041581">
    <property type="entry name" value="Glyoxalase_6"/>
</dbReference>
<dbReference type="PANTHER" id="PTHR35908:SF1">
    <property type="entry name" value="CONSERVED PROTEIN"/>
    <property type="match status" value="1"/>
</dbReference>
<feature type="compositionally biased region" description="Polar residues" evidence="1">
    <location>
        <begin position="108"/>
        <end position="118"/>
    </location>
</feature>